<dbReference type="Gene3D" id="3.60.110.10">
    <property type="entry name" value="Carbon-nitrogen hydrolase"/>
    <property type="match status" value="1"/>
</dbReference>
<dbReference type="UniPathway" id="UPA00253">
    <property type="reaction ID" value="UER00334"/>
</dbReference>
<dbReference type="PIRSF" id="PIRSF006630">
    <property type="entry name" value="NADS_GAT"/>
    <property type="match status" value="1"/>
</dbReference>
<protein>
    <recommendedName>
        <fullName evidence="7">Glutamine-dependent NAD(+) synthetase</fullName>
        <ecNumber evidence="7">6.3.5.1</ecNumber>
    </recommendedName>
    <alternativeName>
        <fullName evidence="7">NAD(+) synthase [glutamine-hydrolyzing]</fullName>
    </alternativeName>
</protein>
<comment type="caution">
    <text evidence="10">The sequence shown here is derived from an EMBL/GenBank/DDBJ whole genome shotgun (WGS) entry which is preliminary data.</text>
</comment>
<gene>
    <name evidence="10" type="primary">nadE</name>
    <name evidence="10" type="ORF">GCL60_05200</name>
</gene>
<evidence type="ECO:0000256" key="5">
    <source>
        <dbReference type="ARBA" id="ARBA00022840"/>
    </source>
</evidence>
<proteinExistence type="inferred from homology"/>
<dbReference type="InterPro" id="IPR003694">
    <property type="entry name" value="NAD_synthase"/>
</dbReference>
<evidence type="ECO:0000256" key="2">
    <source>
        <dbReference type="ARBA" id="ARBA00007145"/>
    </source>
</evidence>
<comment type="catalytic activity">
    <reaction evidence="7">
        <text>deamido-NAD(+) + L-glutamine + ATP + H2O = L-glutamate + AMP + diphosphate + NAD(+) + H(+)</text>
        <dbReference type="Rhea" id="RHEA:24384"/>
        <dbReference type="ChEBI" id="CHEBI:15377"/>
        <dbReference type="ChEBI" id="CHEBI:15378"/>
        <dbReference type="ChEBI" id="CHEBI:29985"/>
        <dbReference type="ChEBI" id="CHEBI:30616"/>
        <dbReference type="ChEBI" id="CHEBI:33019"/>
        <dbReference type="ChEBI" id="CHEBI:57540"/>
        <dbReference type="ChEBI" id="CHEBI:58359"/>
        <dbReference type="ChEBI" id="CHEBI:58437"/>
        <dbReference type="ChEBI" id="CHEBI:456215"/>
        <dbReference type="EC" id="6.3.5.1"/>
    </reaction>
</comment>
<dbReference type="CDD" id="cd00553">
    <property type="entry name" value="NAD_synthase"/>
    <property type="match status" value="1"/>
</dbReference>
<dbReference type="GO" id="GO:0003952">
    <property type="term" value="F:NAD+ synthase (glutamine-hydrolyzing) activity"/>
    <property type="evidence" value="ECO:0007669"/>
    <property type="project" value="UniProtKB-UniRule"/>
</dbReference>
<keyword evidence="4 7" id="KW-0547">Nucleotide-binding</keyword>
<dbReference type="GO" id="GO:0004359">
    <property type="term" value="F:glutaminase activity"/>
    <property type="evidence" value="ECO:0007669"/>
    <property type="project" value="InterPro"/>
</dbReference>
<dbReference type="Pfam" id="PF00795">
    <property type="entry name" value="CN_hydrolase"/>
    <property type="match status" value="1"/>
</dbReference>
<dbReference type="Pfam" id="PF02540">
    <property type="entry name" value="NAD_synthase"/>
    <property type="match status" value="1"/>
</dbReference>
<dbReference type="EMBL" id="WFLM01000002">
    <property type="protein sequence ID" value="KAB8039659.1"/>
    <property type="molecule type" value="Genomic_DNA"/>
</dbReference>
<dbReference type="Gene3D" id="3.40.50.620">
    <property type="entry name" value="HUPs"/>
    <property type="match status" value="1"/>
</dbReference>
<organism evidence="10 11">
    <name type="scientific">Silvanigrella paludirubra</name>
    <dbReference type="NCBI Taxonomy" id="2499159"/>
    <lineage>
        <taxon>Bacteria</taxon>
        <taxon>Pseudomonadati</taxon>
        <taxon>Bdellovibrionota</taxon>
        <taxon>Oligoflexia</taxon>
        <taxon>Silvanigrellales</taxon>
        <taxon>Silvanigrellaceae</taxon>
        <taxon>Silvanigrella</taxon>
    </lineage>
</organism>
<dbReference type="RefSeq" id="WP_153419032.1">
    <property type="nucleotide sequence ID" value="NZ_WFLM01000002.1"/>
</dbReference>
<evidence type="ECO:0000256" key="7">
    <source>
        <dbReference type="PIRNR" id="PIRNR006630"/>
    </source>
</evidence>
<dbReference type="SUPFAM" id="SSF52402">
    <property type="entry name" value="Adenine nucleotide alpha hydrolases-like"/>
    <property type="match status" value="1"/>
</dbReference>
<dbReference type="NCBIfam" id="TIGR00552">
    <property type="entry name" value="nadE"/>
    <property type="match status" value="1"/>
</dbReference>
<dbReference type="AlphaFoldDB" id="A0A6N6VV69"/>
<dbReference type="InterPro" id="IPR003010">
    <property type="entry name" value="C-N_Hydrolase"/>
</dbReference>
<dbReference type="PANTHER" id="PTHR23090:SF9">
    <property type="entry name" value="GLUTAMINE-DEPENDENT NAD(+) SYNTHETASE"/>
    <property type="match status" value="1"/>
</dbReference>
<dbReference type="OrthoDB" id="5287902at2"/>
<comment type="pathway">
    <text evidence="1 7">Cofactor biosynthesis; NAD(+) biosynthesis; NAD(+) from deamido-NAD(+) (L-Gln route): step 1/1.</text>
</comment>
<comment type="similarity">
    <text evidence="2 7">In the C-terminal section; belongs to the NAD synthetase family.</text>
</comment>
<evidence type="ECO:0000256" key="4">
    <source>
        <dbReference type="ARBA" id="ARBA00022741"/>
    </source>
</evidence>
<feature type="domain" description="CN hydrolase" evidence="9">
    <location>
        <begin position="1"/>
        <end position="280"/>
    </location>
</feature>
<keyword evidence="6 7" id="KW-0520">NAD</keyword>
<sequence length="628" mass="71780">MKIAIGQIRVVSANCIENYESIKIEVEKAIHNAVNLIIFPEMVLPGYLNGDTWEQTSFLKECEYFHFEITKLSHKINIMFGSVGIDWNKKNEDGRVRKYNAVFIASKGKLLENSKTGLPFWIKSLLPNYREFDDSRHFYDLRKLSQEMDCKPIDLYEPAILNIDHKEFHIGLSICEDGWSHDYTFHPIEEFSKRYKHDFFVNLSSSPFTLGKKEKREKLFSSISSNVKVPIFYVNCVGVQNVGKTIYGFDGSSTYYSSNNEIVCIGEFFKSSLAIGQFNSNNKKFILENKINKNENILVKDMQISLEYIIEKCLQEWNINRVVIGASGGIDSALSAVLFSRVLGSENVYLLNMPSKFNSSLTKNAAFKLAENLNCPFASVGITNSIEHTKTQLNEIAFLRSTSVLDISTLVFENIQARDRGGRILSALSASLKGVFSCNANKSELTVGYSTLYGDQAGFLSPIADLWKKDVYELSKFYNNEIYKSEIIPIETIQVVPSAELNENQNVLENKGDPIQYTYHDYLFRSWVEHWDRKTPEDCLKAYLDGTLDSMIGCEEGLSKNLFPTVQSFIIDLERWWLNYKGMGAFKRVQAPPIIAITRRAFGFDHREHIGRSHFSECYMSLKKSLEV</sequence>
<keyword evidence="3 7" id="KW-0436">Ligase</keyword>
<dbReference type="GO" id="GO:0005737">
    <property type="term" value="C:cytoplasm"/>
    <property type="evidence" value="ECO:0007669"/>
    <property type="project" value="InterPro"/>
</dbReference>
<dbReference type="Proteomes" id="UP000437748">
    <property type="component" value="Unassembled WGS sequence"/>
</dbReference>
<reference evidence="10 11" key="1">
    <citation type="submission" date="2019-10" db="EMBL/GenBank/DDBJ databases">
        <title>New species of Slilvanegrellaceae.</title>
        <authorList>
            <person name="Pitt A."/>
            <person name="Hahn M.W."/>
        </authorList>
    </citation>
    <scope>NUCLEOTIDE SEQUENCE [LARGE SCALE GENOMIC DNA]</scope>
    <source>
        <strain evidence="10 11">SP-Ram-0.45-NSY-1</strain>
    </source>
</reference>
<evidence type="ECO:0000256" key="8">
    <source>
        <dbReference type="RuleBase" id="RU003811"/>
    </source>
</evidence>
<evidence type="ECO:0000256" key="6">
    <source>
        <dbReference type="ARBA" id="ARBA00023027"/>
    </source>
</evidence>
<dbReference type="EC" id="6.3.5.1" evidence="7"/>
<dbReference type="SUPFAM" id="SSF56317">
    <property type="entry name" value="Carbon-nitrogen hydrolase"/>
    <property type="match status" value="1"/>
</dbReference>
<evidence type="ECO:0000256" key="3">
    <source>
        <dbReference type="ARBA" id="ARBA00022598"/>
    </source>
</evidence>
<evidence type="ECO:0000256" key="1">
    <source>
        <dbReference type="ARBA" id="ARBA00005188"/>
    </source>
</evidence>
<name>A0A6N6VV69_9BACT</name>
<comment type="similarity">
    <text evidence="8">Belongs to the NAD synthetase family.</text>
</comment>
<evidence type="ECO:0000313" key="11">
    <source>
        <dbReference type="Proteomes" id="UP000437748"/>
    </source>
</evidence>
<keyword evidence="5 7" id="KW-0067">ATP-binding</keyword>
<evidence type="ECO:0000313" key="10">
    <source>
        <dbReference type="EMBL" id="KAB8039659.1"/>
    </source>
</evidence>
<dbReference type="PROSITE" id="PS50263">
    <property type="entry name" value="CN_HYDROLASE"/>
    <property type="match status" value="1"/>
</dbReference>
<accession>A0A6N6VV69</accession>
<dbReference type="InterPro" id="IPR014445">
    <property type="entry name" value="Gln-dep_NAD_synthase"/>
</dbReference>
<dbReference type="PANTHER" id="PTHR23090">
    <property type="entry name" value="NH 3 /GLUTAMINE-DEPENDENT NAD + SYNTHETASE"/>
    <property type="match status" value="1"/>
</dbReference>
<keyword evidence="11" id="KW-1185">Reference proteome</keyword>
<dbReference type="GO" id="GO:0005524">
    <property type="term" value="F:ATP binding"/>
    <property type="evidence" value="ECO:0007669"/>
    <property type="project" value="UniProtKB-UniRule"/>
</dbReference>
<dbReference type="InterPro" id="IPR022310">
    <property type="entry name" value="NAD/GMP_synthase"/>
</dbReference>
<dbReference type="InterPro" id="IPR036526">
    <property type="entry name" value="C-N_Hydrolase_sf"/>
</dbReference>
<dbReference type="InterPro" id="IPR014729">
    <property type="entry name" value="Rossmann-like_a/b/a_fold"/>
</dbReference>
<evidence type="ECO:0000259" key="9">
    <source>
        <dbReference type="PROSITE" id="PS50263"/>
    </source>
</evidence>
<dbReference type="GO" id="GO:0009435">
    <property type="term" value="P:NAD+ biosynthetic process"/>
    <property type="evidence" value="ECO:0007669"/>
    <property type="project" value="UniProtKB-UniRule"/>
</dbReference>